<dbReference type="GO" id="GO:0007166">
    <property type="term" value="P:cell surface receptor signaling pathway"/>
    <property type="evidence" value="ECO:0007669"/>
    <property type="project" value="Ensembl"/>
</dbReference>
<evidence type="ECO:0000256" key="4">
    <source>
        <dbReference type="ARBA" id="ARBA00022853"/>
    </source>
</evidence>
<dbReference type="Ensembl" id="ENSSMRT00000035212.1">
    <property type="protein sequence ID" value="ENSSMRP00000030178.1"/>
    <property type="gene ID" value="ENSSMRG00000023149.1"/>
</dbReference>
<evidence type="ECO:0000256" key="12">
    <source>
        <dbReference type="ARBA" id="ARBA00047382"/>
    </source>
</evidence>
<comment type="similarity">
    <text evidence="11">Belongs to the JMJD6 family.</text>
</comment>
<dbReference type="GO" id="GO:0005886">
    <property type="term" value="C:plasma membrane"/>
    <property type="evidence" value="ECO:0007669"/>
    <property type="project" value="Ensembl"/>
</dbReference>
<keyword evidence="7" id="KW-0408">Iron</keyword>
<dbReference type="InterPro" id="IPR050910">
    <property type="entry name" value="JMJD6_ArgDemeth/LysHydrox"/>
</dbReference>
<dbReference type="GO" id="GO:0005506">
    <property type="term" value="F:iron ion binding"/>
    <property type="evidence" value="ECO:0007669"/>
    <property type="project" value="Ensembl"/>
</dbReference>
<organism evidence="18 19">
    <name type="scientific">Salvator merianae</name>
    <name type="common">Argentine black and white tegu</name>
    <name type="synonym">Tupinambis merianae</name>
    <dbReference type="NCBI Taxonomy" id="96440"/>
    <lineage>
        <taxon>Eukaryota</taxon>
        <taxon>Metazoa</taxon>
        <taxon>Chordata</taxon>
        <taxon>Craniata</taxon>
        <taxon>Vertebrata</taxon>
        <taxon>Euteleostomi</taxon>
        <taxon>Lepidosauria</taxon>
        <taxon>Squamata</taxon>
        <taxon>Bifurcata</taxon>
        <taxon>Unidentata</taxon>
        <taxon>Episquamata</taxon>
        <taxon>Laterata</taxon>
        <taxon>Teiioidea</taxon>
        <taxon>Teiidae</taxon>
        <taxon>Salvator</taxon>
    </lineage>
</organism>
<dbReference type="Gene3D" id="2.60.120.650">
    <property type="entry name" value="Cupin"/>
    <property type="match status" value="1"/>
</dbReference>
<dbReference type="GO" id="GO:0005654">
    <property type="term" value="C:nucleoplasm"/>
    <property type="evidence" value="ECO:0007669"/>
    <property type="project" value="Ensembl"/>
</dbReference>
<dbReference type="SUPFAM" id="SSF51197">
    <property type="entry name" value="Clavaminate synthase-like"/>
    <property type="match status" value="1"/>
</dbReference>
<dbReference type="GO" id="GO:0030324">
    <property type="term" value="P:lung development"/>
    <property type="evidence" value="ECO:0007669"/>
    <property type="project" value="Ensembl"/>
</dbReference>
<dbReference type="GO" id="GO:0042802">
    <property type="term" value="F:identical protein binding"/>
    <property type="evidence" value="ECO:0007669"/>
    <property type="project" value="Ensembl"/>
</dbReference>
<dbReference type="FunFam" id="1.20.1280.270:FF:000001">
    <property type="entry name" value="Bifunctional arginine demethylase and lysyl-hydroxylase JMJD6"/>
    <property type="match status" value="1"/>
</dbReference>
<evidence type="ECO:0000313" key="18">
    <source>
        <dbReference type="Ensembl" id="ENSSMRP00000030178.1"/>
    </source>
</evidence>
<dbReference type="GO" id="GO:0033749">
    <property type="term" value="F:histone H4R3 demethylase activity"/>
    <property type="evidence" value="ECO:0007669"/>
    <property type="project" value="Ensembl"/>
</dbReference>
<keyword evidence="8" id="KW-0805">Transcription regulation</keyword>
<dbReference type="GO" id="GO:0001822">
    <property type="term" value="P:kidney development"/>
    <property type="evidence" value="ECO:0007669"/>
    <property type="project" value="Ensembl"/>
</dbReference>
<dbReference type="GO" id="GO:0060041">
    <property type="term" value="P:retina development in camera-type eye"/>
    <property type="evidence" value="ECO:0007669"/>
    <property type="project" value="Ensembl"/>
</dbReference>
<accession>A0A8D0EEM5</accession>
<feature type="region of interest" description="Disordered" evidence="16">
    <location>
        <begin position="318"/>
        <end position="380"/>
    </location>
</feature>
<comment type="catalytic activity">
    <reaction evidence="12">
        <text>N(omega),N(omega)'-dimethyl-L-arginyl-[protein] + 2 2-oxoglutarate + 2 O2 = L-arginyl-[protein] + 2 formaldehyde + 2 succinate + 2 CO2</text>
        <dbReference type="Rhea" id="RHEA:58348"/>
        <dbReference type="Rhea" id="RHEA-COMP:10532"/>
        <dbReference type="Rhea" id="RHEA-COMP:11992"/>
        <dbReference type="ChEBI" id="CHEBI:15379"/>
        <dbReference type="ChEBI" id="CHEBI:16526"/>
        <dbReference type="ChEBI" id="CHEBI:16810"/>
        <dbReference type="ChEBI" id="CHEBI:16842"/>
        <dbReference type="ChEBI" id="CHEBI:29965"/>
        <dbReference type="ChEBI" id="CHEBI:30031"/>
        <dbReference type="ChEBI" id="CHEBI:88221"/>
    </reaction>
</comment>
<keyword evidence="3" id="KW-0479">Metal-binding</keyword>
<dbReference type="GO" id="GO:0140694">
    <property type="term" value="P:membraneless organelle assembly"/>
    <property type="evidence" value="ECO:0007669"/>
    <property type="project" value="Ensembl"/>
</dbReference>
<name>A0A8D0EEM5_SALMN</name>
<dbReference type="GO" id="GO:0033077">
    <property type="term" value="P:T cell differentiation in thymus"/>
    <property type="evidence" value="ECO:0007669"/>
    <property type="project" value="Ensembl"/>
</dbReference>
<dbReference type="AlphaFoldDB" id="A0A8D0EEM5"/>
<keyword evidence="6" id="KW-0560">Oxidoreductase</keyword>
<reference evidence="18" key="2">
    <citation type="submission" date="2025-09" db="UniProtKB">
        <authorList>
            <consortium name="Ensembl"/>
        </authorList>
    </citation>
    <scope>IDENTIFICATION</scope>
</reference>
<dbReference type="SMART" id="SM00558">
    <property type="entry name" value="JmjC"/>
    <property type="match status" value="1"/>
</dbReference>
<dbReference type="GO" id="GO:0051260">
    <property type="term" value="P:protein homooligomerization"/>
    <property type="evidence" value="ECO:0007669"/>
    <property type="project" value="Ensembl"/>
</dbReference>
<dbReference type="GO" id="GO:0140537">
    <property type="term" value="F:transcription regulator activator activity"/>
    <property type="evidence" value="ECO:0007669"/>
    <property type="project" value="Ensembl"/>
</dbReference>
<evidence type="ECO:0000256" key="7">
    <source>
        <dbReference type="ARBA" id="ARBA00023004"/>
    </source>
</evidence>
<comment type="catalytic activity">
    <reaction evidence="14">
        <text>N(omega),N(omega)'-dimethyl-L-arginyl-[protein] + 2-oxoglutarate + O2 = N(omega)-methyl-L-arginyl-[protein] + formaldehyde + succinate + CO2</text>
        <dbReference type="Rhea" id="RHEA:58472"/>
        <dbReference type="Rhea" id="RHEA-COMP:11990"/>
        <dbReference type="Rhea" id="RHEA-COMP:11992"/>
        <dbReference type="ChEBI" id="CHEBI:15379"/>
        <dbReference type="ChEBI" id="CHEBI:16526"/>
        <dbReference type="ChEBI" id="CHEBI:16810"/>
        <dbReference type="ChEBI" id="CHEBI:16842"/>
        <dbReference type="ChEBI" id="CHEBI:30031"/>
        <dbReference type="ChEBI" id="CHEBI:65280"/>
        <dbReference type="ChEBI" id="CHEBI:88221"/>
    </reaction>
</comment>
<dbReference type="GO" id="GO:0043654">
    <property type="term" value="P:recognition of apoptotic cell"/>
    <property type="evidence" value="ECO:0007669"/>
    <property type="project" value="Ensembl"/>
</dbReference>
<keyword evidence="9" id="KW-0804">Transcription</keyword>
<dbReference type="GO" id="GO:0035513">
    <property type="term" value="P:oxidative RNA demethylation"/>
    <property type="evidence" value="ECO:0007669"/>
    <property type="project" value="Ensembl"/>
</dbReference>
<comment type="cofactor">
    <cofactor evidence="1">
        <name>Fe(2+)</name>
        <dbReference type="ChEBI" id="CHEBI:29033"/>
    </cofactor>
</comment>
<keyword evidence="19" id="KW-1185">Reference proteome</keyword>
<dbReference type="PROSITE" id="PS51184">
    <property type="entry name" value="JMJC"/>
    <property type="match status" value="1"/>
</dbReference>
<evidence type="ECO:0000256" key="14">
    <source>
        <dbReference type="ARBA" id="ARBA00048563"/>
    </source>
</evidence>
<evidence type="ECO:0000313" key="19">
    <source>
        <dbReference type="Proteomes" id="UP000694421"/>
    </source>
</evidence>
<dbReference type="Pfam" id="PF02373">
    <property type="entry name" value="JmjC"/>
    <property type="match status" value="1"/>
</dbReference>
<dbReference type="GO" id="GO:0048821">
    <property type="term" value="P:erythrocyte development"/>
    <property type="evidence" value="ECO:0007669"/>
    <property type="project" value="Ensembl"/>
</dbReference>
<sequence length="502" mass="58406">MANILEYCDIVVLTLLKDNLSSILQDNVERADALHLSVEDFIERYEKPYKPVVLLNAQVGWPAQEKWTLERLKRKYRNQKFKCGEDNDGYSVKMKMKYYIEYMETTRDDSPLYIFDSSYGEHPKRRKLLEDYRVPKFFTDDLFKYAGEKRRPPYRWFVMGPPRSGTGIHIDPLGTSAWNALVHGHKRWCLFPTSTPRELIKVTREEGGNQQDEAITWFRVIYPRTQLPNWPSEFKPLEIVQKPGETVFVPGGWWHVVLNLDTTIAVTQNFASCTNFPVVWHKTVRGRPKLSRKWYRVLKQEHPELAVLADSVDLQESTGIASDSSSDSSSSSSSSSSDSDSEYDSSSETEGMMHRRKKRRTCNMMGNGDTSSHDDCVSKERSSSRDAERHRENMCCLMPCCFAFQHLYFGEKEEDQESENEKLVVKEPETEDVTEKFSFKYSPGKLRGNQYKAMMTKEELEEEQRIQREQLAAIFTLIKENADTFGEMSDSDLKEQLRLYDM</sequence>
<evidence type="ECO:0000256" key="5">
    <source>
        <dbReference type="ARBA" id="ARBA00022964"/>
    </source>
</evidence>
<feature type="compositionally biased region" description="Low complexity" evidence="16">
    <location>
        <begin position="322"/>
        <end position="338"/>
    </location>
</feature>
<keyword evidence="10" id="KW-0539">Nucleus</keyword>
<dbReference type="GO" id="GO:0048024">
    <property type="term" value="P:regulation of mRNA splicing, via spliceosome"/>
    <property type="evidence" value="ECO:0007669"/>
    <property type="project" value="Ensembl"/>
</dbReference>
<dbReference type="GO" id="GO:0003727">
    <property type="term" value="F:single-stranded RNA binding"/>
    <property type="evidence" value="ECO:0007669"/>
    <property type="project" value="Ensembl"/>
</dbReference>
<dbReference type="GO" id="GO:0005730">
    <property type="term" value="C:nucleolus"/>
    <property type="evidence" value="ECO:0007669"/>
    <property type="project" value="Ensembl"/>
</dbReference>
<dbReference type="GO" id="GO:0032463">
    <property type="term" value="P:negative regulation of protein homooligomerization"/>
    <property type="evidence" value="ECO:0007669"/>
    <property type="project" value="Ensembl"/>
</dbReference>
<keyword evidence="4" id="KW-0156">Chromatin regulator</keyword>
<evidence type="ECO:0000256" key="8">
    <source>
        <dbReference type="ARBA" id="ARBA00023015"/>
    </source>
</evidence>
<proteinExistence type="inferred from homology"/>
<dbReference type="GO" id="GO:0005829">
    <property type="term" value="C:cytosol"/>
    <property type="evidence" value="ECO:0007669"/>
    <property type="project" value="Ensembl"/>
</dbReference>
<evidence type="ECO:0000256" key="9">
    <source>
        <dbReference type="ARBA" id="ARBA00023163"/>
    </source>
</evidence>
<dbReference type="GO" id="GO:0070815">
    <property type="term" value="F:peptidyl-lysine 5-dioxygenase activity"/>
    <property type="evidence" value="ECO:0007669"/>
    <property type="project" value="Ensembl"/>
</dbReference>
<evidence type="ECO:0000256" key="16">
    <source>
        <dbReference type="SAM" id="MobiDB-lite"/>
    </source>
</evidence>
<comment type="catalytic activity">
    <reaction evidence="13">
        <text>a 5'-end methyltriphosphate-guanosine-ribonucleotide-snRNA + 2-oxoglutarate + O2 = a 5'-end triphospho-guanosine-ribonucleotide-snRNA + formaldehyde + succinate + CO2 + H(+)</text>
        <dbReference type="Rhea" id="RHEA:58784"/>
        <dbReference type="Rhea" id="RHEA-COMP:15220"/>
        <dbReference type="Rhea" id="RHEA-COMP:15221"/>
        <dbReference type="ChEBI" id="CHEBI:15378"/>
        <dbReference type="ChEBI" id="CHEBI:15379"/>
        <dbReference type="ChEBI" id="CHEBI:16526"/>
        <dbReference type="ChEBI" id="CHEBI:16810"/>
        <dbReference type="ChEBI" id="CHEBI:16842"/>
        <dbReference type="ChEBI" id="CHEBI:30031"/>
        <dbReference type="ChEBI" id="CHEBI:138278"/>
        <dbReference type="ChEBI" id="CHEBI:142789"/>
    </reaction>
</comment>
<dbReference type="GO" id="GO:0033746">
    <property type="term" value="F:histone H3R2 demethylase activity"/>
    <property type="evidence" value="ECO:0007669"/>
    <property type="project" value="Ensembl"/>
</dbReference>
<dbReference type="GO" id="GO:0002040">
    <property type="term" value="P:sprouting angiogenesis"/>
    <property type="evidence" value="ECO:0007669"/>
    <property type="project" value="Ensembl"/>
</dbReference>
<evidence type="ECO:0000256" key="1">
    <source>
        <dbReference type="ARBA" id="ARBA00001954"/>
    </source>
</evidence>
<dbReference type="GO" id="GO:0038023">
    <property type="term" value="F:signaling receptor activity"/>
    <property type="evidence" value="ECO:0007669"/>
    <property type="project" value="Ensembl"/>
</dbReference>
<dbReference type="GO" id="GO:0007507">
    <property type="term" value="P:heart development"/>
    <property type="evidence" value="ECO:0007669"/>
    <property type="project" value="Ensembl"/>
</dbReference>
<evidence type="ECO:0000259" key="17">
    <source>
        <dbReference type="PROSITE" id="PS51184"/>
    </source>
</evidence>
<comment type="catalytic activity">
    <reaction evidence="15">
        <text>L-lysyl-[protein] + 2-oxoglutarate + O2 = (5S)-5-hydroxy-L-lysyl-[protein] + succinate + CO2</text>
        <dbReference type="Rhea" id="RHEA:58360"/>
        <dbReference type="Rhea" id="RHEA-COMP:9752"/>
        <dbReference type="Rhea" id="RHEA-COMP:15144"/>
        <dbReference type="ChEBI" id="CHEBI:15379"/>
        <dbReference type="ChEBI" id="CHEBI:16526"/>
        <dbReference type="ChEBI" id="CHEBI:16810"/>
        <dbReference type="ChEBI" id="CHEBI:29969"/>
        <dbReference type="ChEBI" id="CHEBI:30031"/>
        <dbReference type="ChEBI" id="CHEBI:141843"/>
    </reaction>
</comment>
<dbReference type="GeneTree" id="ENSGT00940000156867"/>
<dbReference type="InterPro" id="IPR057534">
    <property type="entry name" value="MXRA7_helical"/>
</dbReference>
<dbReference type="GO" id="GO:0106140">
    <property type="term" value="F:P-TEFb complex binding"/>
    <property type="evidence" value="ECO:0007669"/>
    <property type="project" value="Ensembl"/>
</dbReference>
<dbReference type="Proteomes" id="UP000694421">
    <property type="component" value="Unplaced"/>
</dbReference>
<dbReference type="PANTHER" id="PTHR12480">
    <property type="entry name" value="ARGININE DEMETHYLASE AND LYSYL-HYDROXYLASE JMJD"/>
    <property type="match status" value="1"/>
</dbReference>
<dbReference type="Gene3D" id="1.20.1280.270">
    <property type="match status" value="1"/>
</dbReference>
<dbReference type="GO" id="GO:0045944">
    <property type="term" value="P:positive regulation of transcription by RNA polymerase II"/>
    <property type="evidence" value="ECO:0007669"/>
    <property type="project" value="Ensembl"/>
</dbReference>
<protein>
    <submittedName>
        <fullName evidence="18">Jumonji domain containing 6, arginine demethylase and lysine hydroxylase</fullName>
    </submittedName>
</protein>
<dbReference type="GO" id="GO:0042116">
    <property type="term" value="P:macrophage activation"/>
    <property type="evidence" value="ECO:0007669"/>
    <property type="project" value="Ensembl"/>
</dbReference>
<evidence type="ECO:0000256" key="13">
    <source>
        <dbReference type="ARBA" id="ARBA00047985"/>
    </source>
</evidence>
<evidence type="ECO:0000256" key="10">
    <source>
        <dbReference type="ARBA" id="ARBA00023242"/>
    </source>
</evidence>
<evidence type="ECO:0000256" key="11">
    <source>
        <dbReference type="ARBA" id="ARBA00038068"/>
    </source>
</evidence>
<feature type="compositionally biased region" description="Basic and acidic residues" evidence="16">
    <location>
        <begin position="371"/>
        <end position="380"/>
    </location>
</feature>
<evidence type="ECO:0000256" key="15">
    <source>
        <dbReference type="ARBA" id="ARBA00048645"/>
    </source>
</evidence>
<evidence type="ECO:0000256" key="2">
    <source>
        <dbReference type="ARBA" id="ARBA00004123"/>
    </source>
</evidence>
<feature type="domain" description="JmjC" evidence="17">
    <location>
        <begin position="123"/>
        <end position="287"/>
    </location>
</feature>
<dbReference type="GO" id="GO:1990904">
    <property type="term" value="C:ribonucleoprotein complex"/>
    <property type="evidence" value="ECO:0007669"/>
    <property type="project" value="Ensembl"/>
</dbReference>
<dbReference type="GO" id="GO:0035515">
    <property type="term" value="F:oxidative RNA demethylase activity"/>
    <property type="evidence" value="ECO:0007669"/>
    <property type="project" value="Ensembl"/>
</dbReference>
<dbReference type="Pfam" id="PF25473">
    <property type="entry name" value="MXRA7_helical"/>
    <property type="match status" value="1"/>
</dbReference>
<dbReference type="FunFam" id="2.60.120.650:FF:000010">
    <property type="entry name" value="bifunctional arginine demethylase and lysyl-hydroxylase JMJD6 isoform X2"/>
    <property type="match status" value="1"/>
</dbReference>
<evidence type="ECO:0000256" key="6">
    <source>
        <dbReference type="ARBA" id="ARBA00023002"/>
    </source>
</evidence>
<dbReference type="InterPro" id="IPR003347">
    <property type="entry name" value="JmjC_dom"/>
</dbReference>
<dbReference type="PANTHER" id="PTHR12480:SF32">
    <property type="entry name" value="BIFUNCTIONAL ARGININE DEMETHYLASE AND LYSYL-HYDROXYLASE JMJD6"/>
    <property type="match status" value="1"/>
</dbReference>
<evidence type="ECO:0000256" key="3">
    <source>
        <dbReference type="ARBA" id="ARBA00022723"/>
    </source>
</evidence>
<reference evidence="18" key="1">
    <citation type="submission" date="2025-08" db="UniProtKB">
        <authorList>
            <consortium name="Ensembl"/>
        </authorList>
    </citation>
    <scope>IDENTIFICATION</scope>
</reference>
<comment type="subcellular location">
    <subcellularLocation>
        <location evidence="2">Nucleus</location>
    </subcellularLocation>
</comment>
<keyword evidence="5" id="KW-0223">Dioxygenase</keyword>